<dbReference type="Proteomes" id="UP000261560">
    <property type="component" value="Unplaced"/>
</dbReference>
<dbReference type="GO" id="GO:0004674">
    <property type="term" value="F:protein serine/threonine kinase activity"/>
    <property type="evidence" value="ECO:0007669"/>
    <property type="project" value="UniProtKB-KW"/>
</dbReference>
<proteinExistence type="inferred from homology"/>
<dbReference type="InterPro" id="IPR000719">
    <property type="entry name" value="Prot_kinase_dom"/>
</dbReference>
<accession>A0A3B3BB01</accession>
<keyword evidence="3 11" id="KW-0723">Serine/threonine-protein kinase</keyword>
<keyword evidence="15" id="KW-1185">Reference proteome</keyword>
<dbReference type="GO" id="GO:0043066">
    <property type="term" value="P:negative regulation of apoptotic process"/>
    <property type="evidence" value="ECO:0007669"/>
    <property type="project" value="TreeGrafter"/>
</dbReference>
<comment type="catalytic activity">
    <reaction evidence="9">
        <text>L-seryl-[protein] + ATP = O-phospho-L-seryl-[protein] + ADP + H(+)</text>
        <dbReference type="Rhea" id="RHEA:17989"/>
        <dbReference type="Rhea" id="RHEA-COMP:9863"/>
        <dbReference type="Rhea" id="RHEA-COMP:11604"/>
        <dbReference type="ChEBI" id="CHEBI:15378"/>
        <dbReference type="ChEBI" id="CHEBI:29999"/>
        <dbReference type="ChEBI" id="CHEBI:30616"/>
        <dbReference type="ChEBI" id="CHEBI:83421"/>
        <dbReference type="ChEBI" id="CHEBI:456216"/>
        <dbReference type="EC" id="2.7.11.1"/>
    </reaction>
</comment>
<evidence type="ECO:0000256" key="4">
    <source>
        <dbReference type="ARBA" id="ARBA00022679"/>
    </source>
</evidence>
<dbReference type="Gene3D" id="1.10.510.10">
    <property type="entry name" value="Transferase(Phosphotransferase) domain 1"/>
    <property type="match status" value="1"/>
</dbReference>
<evidence type="ECO:0000256" key="6">
    <source>
        <dbReference type="ARBA" id="ARBA00022777"/>
    </source>
</evidence>
<evidence type="ECO:0000256" key="10">
    <source>
        <dbReference type="PROSITE-ProRule" id="PRU10141"/>
    </source>
</evidence>
<evidence type="ECO:0000256" key="2">
    <source>
        <dbReference type="ARBA" id="ARBA00012513"/>
    </source>
</evidence>
<keyword evidence="5 10" id="KW-0547">Nucleotide-binding</keyword>
<keyword evidence="6" id="KW-0418">Kinase</keyword>
<organism evidence="14 15">
    <name type="scientific">Oryzias melastigma</name>
    <name type="common">Marine medaka</name>
    <dbReference type="NCBI Taxonomy" id="30732"/>
    <lineage>
        <taxon>Eukaryota</taxon>
        <taxon>Metazoa</taxon>
        <taxon>Chordata</taxon>
        <taxon>Craniata</taxon>
        <taxon>Vertebrata</taxon>
        <taxon>Euteleostomi</taxon>
        <taxon>Actinopterygii</taxon>
        <taxon>Neopterygii</taxon>
        <taxon>Teleostei</taxon>
        <taxon>Neoteleostei</taxon>
        <taxon>Acanthomorphata</taxon>
        <taxon>Ovalentaria</taxon>
        <taxon>Atherinomorphae</taxon>
        <taxon>Beloniformes</taxon>
        <taxon>Adrianichthyidae</taxon>
        <taxon>Oryziinae</taxon>
        <taxon>Oryzias</taxon>
    </lineage>
</organism>
<dbReference type="InterPro" id="IPR017441">
    <property type="entry name" value="Protein_kinase_ATP_BS"/>
</dbReference>
<name>A0A3B3BB01_ORYME</name>
<dbReference type="GeneTree" id="ENSGT00950000182996"/>
<dbReference type="PANTHER" id="PTHR22984">
    <property type="entry name" value="SERINE/THREONINE-PROTEIN KINASE PIM"/>
    <property type="match status" value="1"/>
</dbReference>
<keyword evidence="4" id="KW-0808">Transferase</keyword>
<dbReference type="AlphaFoldDB" id="A0A3B3BB01"/>
<evidence type="ECO:0000256" key="3">
    <source>
        <dbReference type="ARBA" id="ARBA00022527"/>
    </source>
</evidence>
<comment type="similarity">
    <text evidence="1">Belongs to the protein kinase superfamily. CAMK Ser/Thr protein kinase family. PIM subfamily.</text>
</comment>
<feature type="compositionally biased region" description="Basic and acidic residues" evidence="12">
    <location>
        <begin position="27"/>
        <end position="40"/>
    </location>
</feature>
<evidence type="ECO:0000256" key="9">
    <source>
        <dbReference type="ARBA" id="ARBA00048679"/>
    </source>
</evidence>
<dbReference type="PROSITE" id="PS00108">
    <property type="entry name" value="PROTEIN_KINASE_ST"/>
    <property type="match status" value="1"/>
</dbReference>
<feature type="region of interest" description="Disordered" evidence="12">
    <location>
        <begin position="20"/>
        <end position="88"/>
    </location>
</feature>
<dbReference type="Ensembl" id="ENSOMET00000011965.1">
    <property type="protein sequence ID" value="ENSOMEP00000002756.1"/>
    <property type="gene ID" value="ENSOMEG00000003709.1"/>
</dbReference>
<dbReference type="PROSITE" id="PS00107">
    <property type="entry name" value="PROTEIN_KINASE_ATP"/>
    <property type="match status" value="1"/>
</dbReference>
<evidence type="ECO:0000313" key="15">
    <source>
        <dbReference type="Proteomes" id="UP000261560"/>
    </source>
</evidence>
<dbReference type="GO" id="GO:0007346">
    <property type="term" value="P:regulation of mitotic cell cycle"/>
    <property type="evidence" value="ECO:0007669"/>
    <property type="project" value="TreeGrafter"/>
</dbReference>
<evidence type="ECO:0000256" key="12">
    <source>
        <dbReference type="SAM" id="MobiDB-lite"/>
    </source>
</evidence>
<feature type="binding site" evidence="10">
    <location>
        <position position="147"/>
    </location>
    <ligand>
        <name>ATP</name>
        <dbReference type="ChEBI" id="CHEBI:30616"/>
    </ligand>
</feature>
<evidence type="ECO:0000256" key="8">
    <source>
        <dbReference type="ARBA" id="ARBA00047899"/>
    </source>
</evidence>
<feature type="domain" description="Protein kinase" evidence="13">
    <location>
        <begin position="118"/>
        <end position="378"/>
    </location>
</feature>
<evidence type="ECO:0000256" key="7">
    <source>
        <dbReference type="ARBA" id="ARBA00022840"/>
    </source>
</evidence>
<sequence length="379" mass="43270">MFRSLYNIVRKIFFLDENPPNPTSSCDIEKESVKSPDGAKIRQKGIKRKFLEDDKESGSQAKKRRELECPSQNDESPPSKLVGRRKRKACDLEQLTSKRRKESTDEDADPKLQFKAKYVELNPLGEGGFGSVFAGYRKSDKLAVAIKHIPNDNLLCQHIDENGREISVEVAAMLKLQSTTSNSAGSTAPVALLDWYVLPNELVLVLERPMPASDLKSYIDKHGGSLKEKEAKIILKQLVEAAIYLQDEKIFHRDIKVENILIEICSGAPRVRIIDFGLSCFTERDSNHDIFYGTDCHVPPEWLFRYEYSAGPTTVWQMGIVLFECLHDKPFKTASFIRRKTKISNRLSTACKDFFRQCFTKDPTARPTLEQIRDHPWLK</sequence>
<dbReference type="PROSITE" id="PS50011">
    <property type="entry name" value="PROTEIN_KINASE_DOM"/>
    <property type="match status" value="1"/>
</dbReference>
<dbReference type="SMART" id="SM00220">
    <property type="entry name" value="S_TKc"/>
    <property type="match status" value="1"/>
</dbReference>
<dbReference type="GO" id="GO:0005524">
    <property type="term" value="F:ATP binding"/>
    <property type="evidence" value="ECO:0007669"/>
    <property type="project" value="UniProtKB-UniRule"/>
</dbReference>
<dbReference type="SUPFAM" id="SSF56112">
    <property type="entry name" value="Protein kinase-like (PK-like)"/>
    <property type="match status" value="1"/>
</dbReference>
<comment type="catalytic activity">
    <reaction evidence="8">
        <text>L-threonyl-[protein] + ATP = O-phospho-L-threonyl-[protein] + ADP + H(+)</text>
        <dbReference type="Rhea" id="RHEA:46608"/>
        <dbReference type="Rhea" id="RHEA-COMP:11060"/>
        <dbReference type="Rhea" id="RHEA-COMP:11605"/>
        <dbReference type="ChEBI" id="CHEBI:15378"/>
        <dbReference type="ChEBI" id="CHEBI:30013"/>
        <dbReference type="ChEBI" id="CHEBI:30616"/>
        <dbReference type="ChEBI" id="CHEBI:61977"/>
        <dbReference type="ChEBI" id="CHEBI:456216"/>
        <dbReference type="EC" id="2.7.11.1"/>
    </reaction>
</comment>
<dbReference type="GO" id="GO:0005737">
    <property type="term" value="C:cytoplasm"/>
    <property type="evidence" value="ECO:0007669"/>
    <property type="project" value="TreeGrafter"/>
</dbReference>
<protein>
    <recommendedName>
        <fullName evidence="2">non-specific serine/threonine protein kinase</fullName>
        <ecNumber evidence="2">2.7.11.1</ecNumber>
    </recommendedName>
</protein>
<evidence type="ECO:0000313" key="14">
    <source>
        <dbReference type="Ensembl" id="ENSOMEP00000002756.1"/>
    </source>
</evidence>
<dbReference type="PaxDb" id="30732-ENSOMEP00000002756"/>
<dbReference type="Gene3D" id="3.30.200.20">
    <property type="entry name" value="Phosphorylase Kinase, domain 1"/>
    <property type="match status" value="1"/>
</dbReference>
<dbReference type="Pfam" id="PF00069">
    <property type="entry name" value="Pkinase"/>
    <property type="match status" value="1"/>
</dbReference>
<dbReference type="PANTHER" id="PTHR22984:SF11">
    <property type="entry name" value="AURORA KINASE-RELATED"/>
    <property type="match status" value="1"/>
</dbReference>
<evidence type="ECO:0000256" key="5">
    <source>
        <dbReference type="ARBA" id="ARBA00022741"/>
    </source>
</evidence>
<dbReference type="OMA" id="CHSCKED"/>
<dbReference type="InterPro" id="IPR051138">
    <property type="entry name" value="PIM_Ser/Thr_kinase"/>
</dbReference>
<dbReference type="EC" id="2.7.11.1" evidence="2"/>
<evidence type="ECO:0000259" key="13">
    <source>
        <dbReference type="PROSITE" id="PS50011"/>
    </source>
</evidence>
<dbReference type="FunFam" id="3.30.200.20:FF:000475">
    <property type="entry name" value="Serine/threonine-protein kinase"/>
    <property type="match status" value="1"/>
</dbReference>
<reference evidence="14" key="2">
    <citation type="submission" date="2025-09" db="UniProtKB">
        <authorList>
            <consortium name="Ensembl"/>
        </authorList>
    </citation>
    <scope>IDENTIFICATION</scope>
</reference>
<dbReference type="STRING" id="30732.ENSOMEP00000002756"/>
<evidence type="ECO:0000256" key="1">
    <source>
        <dbReference type="ARBA" id="ARBA00005505"/>
    </source>
</evidence>
<dbReference type="InterPro" id="IPR008271">
    <property type="entry name" value="Ser/Thr_kinase_AS"/>
</dbReference>
<dbReference type="InterPro" id="IPR011009">
    <property type="entry name" value="Kinase-like_dom_sf"/>
</dbReference>
<reference evidence="14" key="1">
    <citation type="submission" date="2025-08" db="UniProtKB">
        <authorList>
            <consortium name="Ensembl"/>
        </authorList>
    </citation>
    <scope>IDENTIFICATION</scope>
</reference>
<evidence type="ECO:0000256" key="11">
    <source>
        <dbReference type="RuleBase" id="RU000304"/>
    </source>
</evidence>
<keyword evidence="7 10" id="KW-0067">ATP-binding</keyword>